<dbReference type="EMBL" id="JAINUG010000125">
    <property type="protein sequence ID" value="KAJ8394539.1"/>
    <property type="molecule type" value="Genomic_DNA"/>
</dbReference>
<evidence type="ECO:0000313" key="3">
    <source>
        <dbReference type="Proteomes" id="UP001221898"/>
    </source>
</evidence>
<comment type="caution">
    <text evidence="2">The sequence shown here is derived from an EMBL/GenBank/DDBJ whole genome shotgun (WGS) entry which is preliminary data.</text>
</comment>
<feature type="compositionally biased region" description="Pro residues" evidence="1">
    <location>
        <begin position="60"/>
        <end position="72"/>
    </location>
</feature>
<protein>
    <submittedName>
        <fullName evidence="2">Uncharacterized protein</fullName>
    </submittedName>
</protein>
<reference evidence="2" key="1">
    <citation type="journal article" date="2023" name="Science">
        <title>Genome structures resolve the early diversification of teleost fishes.</title>
        <authorList>
            <person name="Parey E."/>
            <person name="Louis A."/>
            <person name="Montfort J."/>
            <person name="Bouchez O."/>
            <person name="Roques C."/>
            <person name="Iampietro C."/>
            <person name="Lluch J."/>
            <person name="Castinel A."/>
            <person name="Donnadieu C."/>
            <person name="Desvignes T."/>
            <person name="Floi Bucao C."/>
            <person name="Jouanno E."/>
            <person name="Wen M."/>
            <person name="Mejri S."/>
            <person name="Dirks R."/>
            <person name="Jansen H."/>
            <person name="Henkel C."/>
            <person name="Chen W.J."/>
            <person name="Zahm M."/>
            <person name="Cabau C."/>
            <person name="Klopp C."/>
            <person name="Thompson A.W."/>
            <person name="Robinson-Rechavi M."/>
            <person name="Braasch I."/>
            <person name="Lecointre G."/>
            <person name="Bobe J."/>
            <person name="Postlethwait J.H."/>
            <person name="Berthelot C."/>
            <person name="Roest Crollius H."/>
            <person name="Guiguen Y."/>
        </authorList>
    </citation>
    <scope>NUCLEOTIDE SEQUENCE</scope>
    <source>
        <strain evidence="2">NC1722</strain>
    </source>
</reference>
<organism evidence="2 3">
    <name type="scientific">Aldrovandia affinis</name>
    <dbReference type="NCBI Taxonomy" id="143900"/>
    <lineage>
        <taxon>Eukaryota</taxon>
        <taxon>Metazoa</taxon>
        <taxon>Chordata</taxon>
        <taxon>Craniata</taxon>
        <taxon>Vertebrata</taxon>
        <taxon>Euteleostomi</taxon>
        <taxon>Actinopterygii</taxon>
        <taxon>Neopterygii</taxon>
        <taxon>Teleostei</taxon>
        <taxon>Notacanthiformes</taxon>
        <taxon>Halosauridae</taxon>
        <taxon>Aldrovandia</taxon>
    </lineage>
</organism>
<evidence type="ECO:0000313" key="2">
    <source>
        <dbReference type="EMBL" id="KAJ8394539.1"/>
    </source>
</evidence>
<gene>
    <name evidence="2" type="ORF">AAFF_G00045490</name>
</gene>
<dbReference type="Proteomes" id="UP001221898">
    <property type="component" value="Unassembled WGS sequence"/>
</dbReference>
<evidence type="ECO:0000256" key="1">
    <source>
        <dbReference type="SAM" id="MobiDB-lite"/>
    </source>
</evidence>
<keyword evidence="3" id="KW-1185">Reference proteome</keyword>
<sequence>MQAHQQEKKIDYTHPRHSAQWPYAPLAVPSAIGPARWPPWSLHTLHGLPWSRSPVGRLDPCPPSQAGLPPPLTAHGLSIRGGRSAGGGRNDVTRLTEPKLL</sequence>
<accession>A0AAD7S217</accession>
<dbReference type="AlphaFoldDB" id="A0AAD7S217"/>
<feature type="region of interest" description="Disordered" evidence="1">
    <location>
        <begin position="51"/>
        <end position="101"/>
    </location>
</feature>
<proteinExistence type="predicted"/>
<feature type="compositionally biased region" description="Basic and acidic residues" evidence="1">
    <location>
        <begin position="91"/>
        <end position="101"/>
    </location>
</feature>
<name>A0AAD7S217_9TELE</name>